<keyword evidence="5" id="KW-0963">Cytoplasm</keyword>
<evidence type="ECO:0000256" key="5">
    <source>
        <dbReference type="ARBA" id="ARBA00022490"/>
    </source>
</evidence>
<evidence type="ECO:0000256" key="4">
    <source>
        <dbReference type="ARBA" id="ARBA00022448"/>
    </source>
</evidence>
<keyword evidence="6" id="KW-0653">Protein transport</keyword>
<dbReference type="GO" id="GO:0006611">
    <property type="term" value="P:protein export from nucleus"/>
    <property type="evidence" value="ECO:0007669"/>
    <property type="project" value="TreeGrafter"/>
</dbReference>
<dbReference type="WBParaSite" id="GPUH_0000066001-mRNA-1">
    <property type="protein sequence ID" value="GPUH_0000066001-mRNA-1"/>
    <property type="gene ID" value="GPUH_0000066001"/>
</dbReference>
<dbReference type="Pfam" id="PF25795">
    <property type="entry name" value="TPR_XPO7"/>
    <property type="match status" value="1"/>
</dbReference>
<keyword evidence="7" id="KW-0539">Nucleus</keyword>
<dbReference type="InterPro" id="IPR044189">
    <property type="entry name" value="XPO4/7-like"/>
</dbReference>
<dbReference type="AlphaFoldDB" id="A0A183CW19"/>
<dbReference type="GO" id="GO:0005643">
    <property type="term" value="C:nuclear pore"/>
    <property type="evidence" value="ECO:0007669"/>
    <property type="project" value="TreeGrafter"/>
</dbReference>
<evidence type="ECO:0000256" key="6">
    <source>
        <dbReference type="ARBA" id="ARBA00022927"/>
    </source>
</evidence>
<evidence type="ECO:0000313" key="9">
    <source>
        <dbReference type="WBParaSite" id="GPUH_0000066001-mRNA-1"/>
    </source>
</evidence>
<sequence length="211" mass="24445">LTARVLQNIVQLSSLRRTLFSGLERYEYLDGLVTGVKGIMENPSKLRQQESFHEFCRIIARLKANYQLAELMKVTDYPVLITLLANFTEQSLRAYEFSSNSTYYLLSFWQRMVSSMPYMKANDPHLLNLCCPKITTAYVESRLQYARAVARGDVGDDPLDDQGALQQVMEQFAVICRCEFEKSTELIVRSFDHDYAVYERSTNPTLFYRVL</sequence>
<comment type="similarity">
    <text evidence="3">Belongs to the exportin family.</text>
</comment>
<keyword evidence="4" id="KW-0813">Transport</keyword>
<proteinExistence type="inferred from homology"/>
<dbReference type="GO" id="GO:0005049">
    <property type="term" value="F:nuclear export signal receptor activity"/>
    <property type="evidence" value="ECO:0007669"/>
    <property type="project" value="InterPro"/>
</dbReference>
<dbReference type="GO" id="GO:0005737">
    <property type="term" value="C:cytoplasm"/>
    <property type="evidence" value="ECO:0007669"/>
    <property type="project" value="UniProtKB-SubCell"/>
</dbReference>
<evidence type="ECO:0000256" key="7">
    <source>
        <dbReference type="ARBA" id="ARBA00023242"/>
    </source>
</evidence>
<organism evidence="9">
    <name type="scientific">Gongylonema pulchrum</name>
    <dbReference type="NCBI Taxonomy" id="637853"/>
    <lineage>
        <taxon>Eukaryota</taxon>
        <taxon>Metazoa</taxon>
        <taxon>Ecdysozoa</taxon>
        <taxon>Nematoda</taxon>
        <taxon>Chromadorea</taxon>
        <taxon>Rhabditida</taxon>
        <taxon>Spirurina</taxon>
        <taxon>Spiruromorpha</taxon>
        <taxon>Spiruroidea</taxon>
        <taxon>Gongylonematidae</taxon>
        <taxon>Gongylonema</taxon>
    </lineage>
</organism>
<dbReference type="PANTHER" id="PTHR12596:SF2">
    <property type="entry name" value="EXPORTIN-7 ISOFORM X1"/>
    <property type="match status" value="1"/>
</dbReference>
<dbReference type="InterPro" id="IPR057947">
    <property type="entry name" value="TPR_XPO7/RBP17"/>
</dbReference>
<evidence type="ECO:0000256" key="3">
    <source>
        <dbReference type="ARBA" id="ARBA00009466"/>
    </source>
</evidence>
<dbReference type="PANTHER" id="PTHR12596">
    <property type="entry name" value="EXPORTIN 4,7-RELATED"/>
    <property type="match status" value="1"/>
</dbReference>
<name>A0A183CW19_9BILA</name>
<accession>A0A183CW19</accession>
<reference evidence="9" key="1">
    <citation type="submission" date="2016-06" db="UniProtKB">
        <authorList>
            <consortium name="WormBaseParasite"/>
        </authorList>
    </citation>
    <scope>IDENTIFICATION</scope>
</reference>
<feature type="domain" description="Exportin-7/Ran-binding protein 17 TPR repeats" evidence="8">
    <location>
        <begin position="153"/>
        <end position="202"/>
    </location>
</feature>
<evidence type="ECO:0000259" key="8">
    <source>
        <dbReference type="Pfam" id="PF25795"/>
    </source>
</evidence>
<evidence type="ECO:0000256" key="2">
    <source>
        <dbReference type="ARBA" id="ARBA00004496"/>
    </source>
</evidence>
<evidence type="ECO:0000256" key="1">
    <source>
        <dbReference type="ARBA" id="ARBA00004123"/>
    </source>
</evidence>
<protein>
    <submittedName>
        <fullName evidence="9">Cullin domain-containing protein</fullName>
    </submittedName>
</protein>
<comment type="subcellular location">
    <subcellularLocation>
        <location evidence="2">Cytoplasm</location>
    </subcellularLocation>
    <subcellularLocation>
        <location evidence="1">Nucleus</location>
    </subcellularLocation>
</comment>